<dbReference type="SUPFAM" id="SSF63411">
    <property type="entry name" value="LuxS/MPP-like metallohydrolase"/>
    <property type="match status" value="2"/>
</dbReference>
<evidence type="ECO:0000313" key="17">
    <source>
        <dbReference type="Proteomes" id="UP000000267"/>
    </source>
</evidence>
<dbReference type="GeneID" id="5547589"/>
<dbReference type="Pfam" id="PF00675">
    <property type="entry name" value="Peptidase_M16"/>
    <property type="match status" value="1"/>
</dbReference>
<dbReference type="STRING" id="436907.A7TF09"/>
<evidence type="ECO:0000256" key="5">
    <source>
        <dbReference type="ARBA" id="ARBA00022946"/>
    </source>
</evidence>
<dbReference type="HOGENOM" id="CLU_009902_0_1_1"/>
<evidence type="ECO:0000256" key="8">
    <source>
        <dbReference type="ARBA" id="ARBA00023136"/>
    </source>
</evidence>
<evidence type="ECO:0000256" key="11">
    <source>
        <dbReference type="ARBA" id="ARBA00041372"/>
    </source>
</evidence>
<gene>
    <name evidence="16" type="ORF">Kpol_1050p115</name>
</gene>
<evidence type="ECO:0000259" key="15">
    <source>
        <dbReference type="Pfam" id="PF05193"/>
    </source>
</evidence>
<evidence type="ECO:0000256" key="2">
    <source>
        <dbReference type="ARBA" id="ARBA00022448"/>
    </source>
</evidence>
<keyword evidence="7" id="KW-0496">Mitochondrion</keyword>
<feature type="domain" description="Peptidase M16 N-terminal" evidence="14">
    <location>
        <begin position="22"/>
        <end position="162"/>
    </location>
</feature>
<dbReference type="FunFam" id="3.30.830.10:FF:000021">
    <property type="entry name" value="Cytochrome b-c1 complex subunit 2"/>
    <property type="match status" value="1"/>
</dbReference>
<keyword evidence="4" id="KW-0999">Mitochondrion inner membrane</keyword>
<dbReference type="InterPro" id="IPR011765">
    <property type="entry name" value="Pept_M16_N"/>
</dbReference>
<evidence type="ECO:0000313" key="16">
    <source>
        <dbReference type="EMBL" id="EDO19255.1"/>
    </source>
</evidence>
<proteinExistence type="inferred from homology"/>
<evidence type="ECO:0000256" key="6">
    <source>
        <dbReference type="ARBA" id="ARBA00022982"/>
    </source>
</evidence>
<dbReference type="InterPro" id="IPR050361">
    <property type="entry name" value="MPP/UQCRC_Complex"/>
</dbReference>
<keyword evidence="2" id="KW-0813">Transport</keyword>
<feature type="domain" description="Peptidase M16 C-terminal" evidence="15">
    <location>
        <begin position="167"/>
        <end position="311"/>
    </location>
</feature>
<dbReference type="AlphaFoldDB" id="A7TF09"/>
<dbReference type="PANTHER" id="PTHR11851:SF209">
    <property type="entry name" value="CYTOCHROME B-C1 COMPLEX SUBUNIT 2, MITOCHONDRIAL"/>
    <property type="match status" value="1"/>
</dbReference>
<dbReference type="RefSeq" id="XP_001647113.1">
    <property type="nucleotide sequence ID" value="XM_001647063.1"/>
</dbReference>
<dbReference type="Pfam" id="PF05193">
    <property type="entry name" value="Peptidase_M16_C"/>
    <property type="match status" value="1"/>
</dbReference>
<accession>A7TF09</accession>
<dbReference type="GO" id="GO:0046872">
    <property type="term" value="F:metal ion binding"/>
    <property type="evidence" value="ECO:0007669"/>
    <property type="project" value="InterPro"/>
</dbReference>
<evidence type="ECO:0000256" key="7">
    <source>
        <dbReference type="ARBA" id="ARBA00023128"/>
    </source>
</evidence>
<reference evidence="16 17" key="1">
    <citation type="journal article" date="2007" name="Proc. Natl. Acad. Sci. U.S.A.">
        <title>Independent sorting-out of thousands of duplicated gene pairs in two yeast species descended from a whole-genome duplication.</title>
        <authorList>
            <person name="Scannell D.R."/>
            <person name="Frank A.C."/>
            <person name="Conant G.C."/>
            <person name="Byrne K.P."/>
            <person name="Woolfit M."/>
            <person name="Wolfe K.H."/>
        </authorList>
    </citation>
    <scope>NUCLEOTIDE SEQUENCE [LARGE SCALE GENOMIC DNA]</scope>
    <source>
        <strain evidence="17">ATCC 22028 / DSM 70294 / BCRC 21397 / CBS 2163 / NBRC 10782 / NRRL Y-8283 / UCD 57-17</strain>
    </source>
</reference>
<dbReference type="Proteomes" id="UP000000267">
    <property type="component" value="Unassembled WGS sequence"/>
</dbReference>
<dbReference type="GO" id="GO:0008121">
    <property type="term" value="F:quinol-cytochrome-c reductase activity"/>
    <property type="evidence" value="ECO:0007669"/>
    <property type="project" value="EnsemblFungi"/>
</dbReference>
<dbReference type="OrthoDB" id="6369905at2759"/>
<keyword evidence="3" id="KW-0679">Respiratory chain</keyword>
<dbReference type="InterPro" id="IPR011249">
    <property type="entry name" value="Metalloenz_LuxS/M16"/>
</dbReference>
<evidence type="ECO:0000256" key="1">
    <source>
        <dbReference type="ARBA" id="ARBA00004443"/>
    </source>
</evidence>
<dbReference type="GO" id="GO:0045275">
    <property type="term" value="C:respiratory chain complex III"/>
    <property type="evidence" value="ECO:0007669"/>
    <property type="project" value="EnsemblFungi"/>
</dbReference>
<keyword evidence="5" id="KW-0809">Transit peptide</keyword>
<dbReference type="InParanoid" id="A7TF09"/>
<name>A7TF09_VANPO</name>
<evidence type="ECO:0000256" key="3">
    <source>
        <dbReference type="ARBA" id="ARBA00022660"/>
    </source>
</evidence>
<keyword evidence="17" id="KW-1185">Reference proteome</keyword>
<evidence type="ECO:0000259" key="14">
    <source>
        <dbReference type="Pfam" id="PF00675"/>
    </source>
</evidence>
<evidence type="ECO:0000256" key="9">
    <source>
        <dbReference type="ARBA" id="ARBA00038146"/>
    </source>
</evidence>
<dbReference type="Gene3D" id="3.30.830.10">
    <property type="entry name" value="Metalloenzyme, LuxS/M16 peptidase-like"/>
    <property type="match status" value="2"/>
</dbReference>
<comment type="subcellular location">
    <subcellularLocation>
        <location evidence="1">Mitochondrion inner membrane</location>
        <topology evidence="1">Peripheral membrane protein</topology>
        <orientation evidence="1">Matrix side</orientation>
    </subcellularLocation>
</comment>
<comment type="similarity">
    <text evidence="9">Belongs to the peptidase M16 family. UQCRC2/QCR2 subfamily.</text>
</comment>
<evidence type="ECO:0000256" key="13">
    <source>
        <dbReference type="ARBA" id="ARBA00042707"/>
    </source>
</evidence>
<keyword evidence="8" id="KW-0472">Membrane</keyword>
<dbReference type="FunCoup" id="A7TF09">
    <property type="interactions" value="341"/>
</dbReference>
<evidence type="ECO:0000256" key="4">
    <source>
        <dbReference type="ARBA" id="ARBA00022792"/>
    </source>
</evidence>
<dbReference type="PhylomeDB" id="A7TF09"/>
<dbReference type="OMA" id="YKYQDAG"/>
<sequence>MLGRSTRLNAVQQSVRRYTINSTNNSDNVSKLFIKVYAGSRYATKDGVSHLLSRFNFHNTNDKSALRFVRESELLGGKFKSTVDREYITLSATFLKEDLPYYVNALGSVLYKTSFRPHELPESVIPVAKHDLAVAETSPIKKAEDLLYNITFRSGLGNPVLYDNVENVSLEDIKSFADKVYTKENIKIVGKGINEADLKKFVNDSLLNSLPTGSSLVSKAEPKTFVEQARFRKEGESVAAIAIPVKKESFAEYEVLSRYLTSDLSNLSTFIDSAKLDKYSDIGLFSLYVKGSDAELVSQNIKKVVSELKKDTDISVAKELTSLQLTLENEQNAEPVELKLDSVKSFKLPKFSYVAVGDVSKLPYLDQL</sequence>
<protein>
    <recommendedName>
        <fullName evidence="10">Cytochrome b-c1 complex subunit 2, mitochondrial</fullName>
    </recommendedName>
    <alternativeName>
        <fullName evidence="12">Complex III subunit 2</fullName>
    </alternativeName>
    <alternativeName>
        <fullName evidence="11">Core protein II</fullName>
    </alternativeName>
    <alternativeName>
        <fullName evidence="13">Ubiquinol-cytochrome-c reductase complex core protein 2</fullName>
    </alternativeName>
</protein>
<organism evidence="17">
    <name type="scientific">Vanderwaltozyma polyspora (strain ATCC 22028 / DSM 70294 / BCRC 21397 / CBS 2163 / NBRC 10782 / NRRL Y-8283 / UCD 57-17)</name>
    <name type="common">Kluyveromyces polysporus</name>
    <dbReference type="NCBI Taxonomy" id="436907"/>
    <lineage>
        <taxon>Eukaryota</taxon>
        <taxon>Fungi</taxon>
        <taxon>Dikarya</taxon>
        <taxon>Ascomycota</taxon>
        <taxon>Saccharomycotina</taxon>
        <taxon>Saccharomycetes</taxon>
        <taxon>Saccharomycetales</taxon>
        <taxon>Saccharomycetaceae</taxon>
        <taxon>Vanderwaltozyma</taxon>
    </lineage>
</organism>
<evidence type="ECO:0000256" key="12">
    <source>
        <dbReference type="ARBA" id="ARBA00041778"/>
    </source>
</evidence>
<dbReference type="KEGG" id="vpo:Kpol_1050p115"/>
<dbReference type="GO" id="GO:0006122">
    <property type="term" value="P:mitochondrial electron transport, ubiquinol to cytochrome c"/>
    <property type="evidence" value="ECO:0007669"/>
    <property type="project" value="EnsemblFungi"/>
</dbReference>
<dbReference type="EMBL" id="DS480381">
    <property type="protein sequence ID" value="EDO19255.1"/>
    <property type="molecule type" value="Genomic_DNA"/>
</dbReference>
<keyword evidence="6" id="KW-0249">Electron transport</keyword>
<dbReference type="PANTHER" id="PTHR11851">
    <property type="entry name" value="METALLOPROTEASE"/>
    <property type="match status" value="1"/>
</dbReference>
<dbReference type="GO" id="GO:0030061">
    <property type="term" value="C:mitochondrial crista"/>
    <property type="evidence" value="ECO:0007669"/>
    <property type="project" value="EnsemblFungi"/>
</dbReference>
<dbReference type="eggNOG" id="KOG2583">
    <property type="taxonomic scope" value="Eukaryota"/>
</dbReference>
<dbReference type="InterPro" id="IPR007863">
    <property type="entry name" value="Peptidase_M16_C"/>
</dbReference>
<evidence type="ECO:0000256" key="10">
    <source>
        <dbReference type="ARBA" id="ARBA00040751"/>
    </source>
</evidence>